<dbReference type="GO" id="GO:0033539">
    <property type="term" value="P:fatty acid beta-oxidation using acyl-CoA dehydrogenase"/>
    <property type="evidence" value="ECO:0007669"/>
    <property type="project" value="TreeGrafter"/>
</dbReference>
<sequence length="799" mass="90031">MKHQDIRHALDVVSLTAYIHAQLGVSHGSIASIFQFRHGQSNPTYLLTMATSNAKYVLRKKPPGQILPSAHAVEREYRVLRALEHTDVPVPRAVILCEDLTVLGTPFYLMEYVHGRNFQDPSLPGVKPMHRFAMYSSVLDALVHLHALDYKKLGLTDFGRPEKYCQRVVTRWSQQIQKNQKIFAHANIPENPRLTELQNWLNQHIETALQATDDRTSLVHGDFRIDNVLFHATEPRVVAILDWELCTIGDPFTDVATLALIYRIPCDTLNTIMVPGLSDVSIKKLGIPSEREWIQGYCSRASCFPPLTKTWNWYTGMSIYRFAAICHGVYARALLGNASSANAADAKTTMDRLLLLSEEVKTSLIKIDPEPELEHTIPFPIRPHALAMYKQLFRFCHTRVFPAEHLYLTQLETARNEGREWKDVPRVVEILKTEAKALKLWNLFLSECVVPPLDGHGPGVTYGSDLTNLEYGLLCEIMGRSIVLGPEVFNCSAPDSGNMEILMRFGTLEQKHEWLVPLLEGTIRSCFAMTEKRVASSDATNIETSIVRNDKRQEYVINGHKYYISGAGDPRCQLIILMGKHAELNIKNPFQQQSMLLVPMATPGVQIIRPMHVFGYNDAPHGHMEMRFQNVCVPFRNMLLGEGRGFEIAQARLGPGRIHHCMRAIGVAERCLELMIQRAKTRTAFQQLLAENALVCSQIAKSRCDLNSARLLTLHAAHHMDLHGNKVAQQAIAMSKIVVPQMALDICDRAIQIHGAAGVSQDFILSYLYATVRTLRIADGPDEVHMRTIAKLELSRSKL</sequence>
<dbReference type="SUPFAM" id="SSF56645">
    <property type="entry name" value="Acyl-CoA dehydrogenase NM domain-like"/>
    <property type="match status" value="1"/>
</dbReference>
<accession>A0A976FR51</accession>
<keyword evidence="7" id="KW-0560">Oxidoreductase</keyword>
<proteinExistence type="inferred from homology"/>
<gene>
    <name evidence="13" type="ORF">CCR75_004677</name>
</gene>
<dbReference type="Proteomes" id="UP000294530">
    <property type="component" value="Unassembled WGS sequence"/>
</dbReference>
<dbReference type="InterPro" id="IPR046373">
    <property type="entry name" value="Acyl-CoA_Oxase/DH_mid-dom_sf"/>
</dbReference>
<dbReference type="GO" id="GO:0005777">
    <property type="term" value="C:peroxisome"/>
    <property type="evidence" value="ECO:0007669"/>
    <property type="project" value="UniProtKB-SubCell"/>
</dbReference>
<dbReference type="Pfam" id="PF00441">
    <property type="entry name" value="Acyl-CoA_dh_1"/>
    <property type="match status" value="1"/>
</dbReference>
<keyword evidence="4" id="KW-0285">Flavoprotein</keyword>
<evidence type="ECO:0000256" key="3">
    <source>
        <dbReference type="ARBA" id="ARBA00009347"/>
    </source>
</evidence>
<dbReference type="InterPro" id="IPR036250">
    <property type="entry name" value="AcylCo_DH-like_C"/>
</dbReference>
<dbReference type="InterPro" id="IPR009100">
    <property type="entry name" value="AcylCoA_DH/oxidase_NM_dom_sf"/>
</dbReference>
<evidence type="ECO:0000256" key="5">
    <source>
        <dbReference type="ARBA" id="ARBA00022827"/>
    </source>
</evidence>
<evidence type="ECO:0000256" key="7">
    <source>
        <dbReference type="ARBA" id="ARBA00023002"/>
    </source>
</evidence>
<dbReference type="InterPro" id="IPR037069">
    <property type="entry name" value="AcylCoA_DH/ox_N_sf"/>
</dbReference>
<dbReference type="AlphaFoldDB" id="A0A976FR51"/>
<name>A0A976FR51_BRELC</name>
<dbReference type="RefSeq" id="XP_067820573.1">
    <property type="nucleotide sequence ID" value="XM_067962763.1"/>
</dbReference>
<dbReference type="FunFam" id="2.40.110.10:FF:000002">
    <property type="entry name" value="Acyl-CoA dehydrogenase fadE12"/>
    <property type="match status" value="1"/>
</dbReference>
<dbReference type="InterPro" id="IPR009075">
    <property type="entry name" value="AcylCo_DH/oxidase_C"/>
</dbReference>
<dbReference type="InterPro" id="IPR041726">
    <property type="entry name" value="ACAD10_11_N"/>
</dbReference>
<dbReference type="InterPro" id="IPR002575">
    <property type="entry name" value="Aminoglycoside_PTrfase"/>
</dbReference>
<dbReference type="GeneID" id="94348434"/>
<evidence type="ECO:0000313" key="13">
    <source>
        <dbReference type="EMBL" id="TDH71074.1"/>
    </source>
</evidence>
<dbReference type="OrthoDB" id="434771at2759"/>
<evidence type="ECO:0000256" key="6">
    <source>
        <dbReference type="ARBA" id="ARBA00022832"/>
    </source>
</evidence>
<reference evidence="13 14" key="1">
    <citation type="journal article" date="2021" name="Genome Biol.">
        <title>AFLAP: assembly-free linkage analysis pipeline using k-mers from genome sequencing data.</title>
        <authorList>
            <person name="Fletcher K."/>
            <person name="Zhang L."/>
            <person name="Gil J."/>
            <person name="Han R."/>
            <person name="Cavanaugh K."/>
            <person name="Michelmore R."/>
        </authorList>
    </citation>
    <scope>NUCLEOTIDE SEQUENCE [LARGE SCALE GENOMIC DNA]</scope>
    <source>
        <strain evidence="13 14">SF5</strain>
    </source>
</reference>
<feature type="domain" description="Aminoglycoside phosphotransferase" evidence="11">
    <location>
        <begin position="35"/>
        <end position="263"/>
    </location>
</feature>
<dbReference type="SUPFAM" id="SSF47203">
    <property type="entry name" value="Acyl-CoA dehydrogenase C-terminal domain-like"/>
    <property type="match status" value="1"/>
</dbReference>
<dbReference type="Gene3D" id="1.20.140.10">
    <property type="entry name" value="Butyryl-CoA Dehydrogenase, subunit A, domain 3"/>
    <property type="match status" value="1"/>
</dbReference>
<dbReference type="Pfam" id="PF02770">
    <property type="entry name" value="Acyl-CoA_dh_M"/>
    <property type="match status" value="1"/>
</dbReference>
<feature type="domain" description="Acyl-CoA dehydrogenase/oxidase C-terminal" evidence="10">
    <location>
        <begin position="643"/>
        <end position="791"/>
    </location>
</feature>
<evidence type="ECO:0000259" key="12">
    <source>
        <dbReference type="Pfam" id="PF02770"/>
    </source>
</evidence>
<dbReference type="GO" id="GO:0050660">
    <property type="term" value="F:flavin adenine dinucleotide binding"/>
    <property type="evidence" value="ECO:0007669"/>
    <property type="project" value="InterPro"/>
</dbReference>
<dbReference type="Gene3D" id="3.30.200.20">
    <property type="entry name" value="Phosphorylase Kinase, domain 1"/>
    <property type="match status" value="1"/>
</dbReference>
<protein>
    <recommendedName>
        <fullName evidence="15">Acyl-CoA dehydrogenase</fullName>
    </recommendedName>
</protein>
<keyword evidence="9" id="KW-0576">Peroxisome</keyword>
<evidence type="ECO:0000256" key="8">
    <source>
        <dbReference type="ARBA" id="ARBA00023098"/>
    </source>
</evidence>
<evidence type="ECO:0000259" key="11">
    <source>
        <dbReference type="Pfam" id="PF01636"/>
    </source>
</evidence>
<dbReference type="PANTHER" id="PTHR48083">
    <property type="entry name" value="MEDIUM-CHAIN SPECIFIC ACYL-COA DEHYDROGENASE, MITOCHONDRIAL-RELATED"/>
    <property type="match status" value="1"/>
</dbReference>
<dbReference type="SUPFAM" id="SSF56112">
    <property type="entry name" value="Protein kinase-like (PK-like)"/>
    <property type="match status" value="1"/>
</dbReference>
<evidence type="ECO:0000256" key="2">
    <source>
        <dbReference type="ARBA" id="ARBA00004275"/>
    </source>
</evidence>
<keyword evidence="14" id="KW-1185">Reference proteome</keyword>
<evidence type="ECO:0000259" key="10">
    <source>
        <dbReference type="Pfam" id="PF00441"/>
    </source>
</evidence>
<comment type="subcellular location">
    <subcellularLocation>
        <location evidence="2">Peroxisome</location>
    </subcellularLocation>
</comment>
<evidence type="ECO:0000313" key="14">
    <source>
        <dbReference type="Proteomes" id="UP000294530"/>
    </source>
</evidence>
<dbReference type="EMBL" id="SHOA02000004">
    <property type="protein sequence ID" value="TDH71074.1"/>
    <property type="molecule type" value="Genomic_DNA"/>
</dbReference>
<dbReference type="InterPro" id="IPR050741">
    <property type="entry name" value="Acyl-CoA_dehydrogenase"/>
</dbReference>
<dbReference type="Pfam" id="PF01636">
    <property type="entry name" value="APH"/>
    <property type="match status" value="1"/>
</dbReference>
<dbReference type="PANTHER" id="PTHR48083:SF13">
    <property type="entry name" value="ACYL-COA DEHYDROGENASE FAMILY MEMBER 11"/>
    <property type="match status" value="1"/>
</dbReference>
<dbReference type="InterPro" id="IPR006091">
    <property type="entry name" value="Acyl-CoA_Oxase/DH_mid-dom"/>
</dbReference>
<keyword evidence="5" id="KW-0274">FAD</keyword>
<dbReference type="Gene3D" id="2.40.110.10">
    <property type="entry name" value="Butyryl-CoA Dehydrogenase, subunit A, domain 2"/>
    <property type="match status" value="1"/>
</dbReference>
<feature type="domain" description="Acyl-CoA oxidase/dehydrogenase middle" evidence="12">
    <location>
        <begin position="526"/>
        <end position="626"/>
    </location>
</feature>
<dbReference type="KEGG" id="blac:94348434"/>
<keyword evidence="8" id="KW-0443">Lipid metabolism</keyword>
<evidence type="ECO:0000256" key="4">
    <source>
        <dbReference type="ARBA" id="ARBA00022630"/>
    </source>
</evidence>
<keyword evidence="6" id="KW-0276">Fatty acid metabolism</keyword>
<comment type="similarity">
    <text evidence="3">Belongs to the acyl-CoA dehydrogenase family.</text>
</comment>
<dbReference type="InterPro" id="IPR011009">
    <property type="entry name" value="Kinase-like_dom_sf"/>
</dbReference>
<organism evidence="13 14">
    <name type="scientific">Bremia lactucae</name>
    <name type="common">Lettuce downy mildew</name>
    <dbReference type="NCBI Taxonomy" id="4779"/>
    <lineage>
        <taxon>Eukaryota</taxon>
        <taxon>Sar</taxon>
        <taxon>Stramenopiles</taxon>
        <taxon>Oomycota</taxon>
        <taxon>Peronosporomycetes</taxon>
        <taxon>Peronosporales</taxon>
        <taxon>Peronosporaceae</taxon>
        <taxon>Bremia</taxon>
    </lineage>
</organism>
<evidence type="ECO:0000256" key="9">
    <source>
        <dbReference type="ARBA" id="ARBA00023140"/>
    </source>
</evidence>
<dbReference type="CDD" id="cd05154">
    <property type="entry name" value="ACAD10_11_N-like"/>
    <property type="match status" value="1"/>
</dbReference>
<dbReference type="GO" id="GO:0003995">
    <property type="term" value="F:acyl-CoA dehydrogenase activity"/>
    <property type="evidence" value="ECO:0007669"/>
    <property type="project" value="TreeGrafter"/>
</dbReference>
<comment type="caution">
    <text evidence="13">The sequence shown here is derived from an EMBL/GenBank/DDBJ whole genome shotgun (WGS) entry which is preliminary data.</text>
</comment>
<dbReference type="Gene3D" id="1.10.540.10">
    <property type="entry name" value="Acyl-CoA dehydrogenase/oxidase, N-terminal domain"/>
    <property type="match status" value="1"/>
</dbReference>
<dbReference type="Gene3D" id="3.90.1200.10">
    <property type="match status" value="1"/>
</dbReference>
<evidence type="ECO:0000256" key="1">
    <source>
        <dbReference type="ARBA" id="ARBA00001974"/>
    </source>
</evidence>
<evidence type="ECO:0008006" key="15">
    <source>
        <dbReference type="Google" id="ProtNLM"/>
    </source>
</evidence>
<comment type="cofactor">
    <cofactor evidence="1">
        <name>FAD</name>
        <dbReference type="ChEBI" id="CHEBI:57692"/>
    </cofactor>
</comment>